<gene>
    <name evidence="5" type="primary">rspA</name>
    <name evidence="5" type="ORF">Pan189_38870</name>
</gene>
<accession>A0A517R6G9</accession>
<keyword evidence="2" id="KW-0479">Metal-binding</keyword>
<keyword evidence="6" id="KW-1185">Reference proteome</keyword>
<proteinExistence type="predicted"/>
<dbReference type="SUPFAM" id="SSF54826">
    <property type="entry name" value="Enolase N-terminal domain-like"/>
    <property type="match status" value="1"/>
</dbReference>
<dbReference type="Proteomes" id="UP000317318">
    <property type="component" value="Chromosome"/>
</dbReference>
<dbReference type="EMBL" id="CP036268">
    <property type="protein sequence ID" value="QDT39479.1"/>
    <property type="molecule type" value="Genomic_DNA"/>
</dbReference>
<dbReference type="InterPro" id="IPR036849">
    <property type="entry name" value="Enolase-like_C_sf"/>
</dbReference>
<feature type="domain" description="Mandelate racemase/muconate lactonizing enzyme C-terminal" evidence="4">
    <location>
        <begin position="161"/>
        <end position="265"/>
    </location>
</feature>
<evidence type="ECO:0000256" key="3">
    <source>
        <dbReference type="ARBA" id="ARBA00022842"/>
    </source>
</evidence>
<dbReference type="InterPro" id="IPR029017">
    <property type="entry name" value="Enolase-like_N"/>
</dbReference>
<dbReference type="InterPro" id="IPR013342">
    <property type="entry name" value="Mandelate_racemase_C"/>
</dbReference>
<organism evidence="5 6">
    <name type="scientific">Stratiformator vulcanicus</name>
    <dbReference type="NCBI Taxonomy" id="2527980"/>
    <lineage>
        <taxon>Bacteria</taxon>
        <taxon>Pseudomonadati</taxon>
        <taxon>Planctomycetota</taxon>
        <taxon>Planctomycetia</taxon>
        <taxon>Planctomycetales</taxon>
        <taxon>Planctomycetaceae</taxon>
        <taxon>Stratiformator</taxon>
    </lineage>
</organism>
<dbReference type="SFLD" id="SFLDS00001">
    <property type="entry name" value="Enolase"/>
    <property type="match status" value="1"/>
</dbReference>
<protein>
    <submittedName>
        <fullName evidence="5">Starvation-sensing protein RspA</fullName>
    </submittedName>
</protein>
<dbReference type="PANTHER" id="PTHR13794">
    <property type="entry name" value="ENOLASE SUPERFAMILY, MANDELATE RACEMASE"/>
    <property type="match status" value="1"/>
</dbReference>
<keyword evidence="3" id="KW-0460">Magnesium</keyword>
<evidence type="ECO:0000256" key="2">
    <source>
        <dbReference type="ARBA" id="ARBA00022723"/>
    </source>
</evidence>
<dbReference type="KEGG" id="svp:Pan189_38870"/>
<reference evidence="5 6" key="1">
    <citation type="submission" date="2019-02" db="EMBL/GenBank/DDBJ databases">
        <title>Deep-cultivation of Planctomycetes and their phenomic and genomic characterization uncovers novel biology.</title>
        <authorList>
            <person name="Wiegand S."/>
            <person name="Jogler M."/>
            <person name="Boedeker C."/>
            <person name="Pinto D."/>
            <person name="Vollmers J."/>
            <person name="Rivas-Marin E."/>
            <person name="Kohn T."/>
            <person name="Peeters S.H."/>
            <person name="Heuer A."/>
            <person name="Rast P."/>
            <person name="Oberbeckmann S."/>
            <person name="Bunk B."/>
            <person name="Jeske O."/>
            <person name="Meyerdierks A."/>
            <person name="Storesund J.E."/>
            <person name="Kallscheuer N."/>
            <person name="Luecker S."/>
            <person name="Lage O.M."/>
            <person name="Pohl T."/>
            <person name="Merkel B.J."/>
            <person name="Hornburger P."/>
            <person name="Mueller R.-W."/>
            <person name="Bruemmer F."/>
            <person name="Labrenz M."/>
            <person name="Spormann A.M."/>
            <person name="Op den Camp H."/>
            <person name="Overmann J."/>
            <person name="Amann R."/>
            <person name="Jetten M.S.M."/>
            <person name="Mascher T."/>
            <person name="Medema M.H."/>
            <person name="Devos D.P."/>
            <person name="Kaster A.-K."/>
            <person name="Ovreas L."/>
            <person name="Rohde M."/>
            <person name="Galperin M.Y."/>
            <person name="Jogler C."/>
        </authorList>
    </citation>
    <scope>NUCLEOTIDE SEQUENCE [LARGE SCALE GENOMIC DNA]</scope>
    <source>
        <strain evidence="5 6">Pan189</strain>
    </source>
</reference>
<dbReference type="GO" id="GO:0016836">
    <property type="term" value="F:hydro-lyase activity"/>
    <property type="evidence" value="ECO:0007669"/>
    <property type="project" value="TreeGrafter"/>
</dbReference>
<dbReference type="InterPro" id="IPR046945">
    <property type="entry name" value="RHMD-like"/>
</dbReference>
<evidence type="ECO:0000259" key="4">
    <source>
        <dbReference type="SMART" id="SM00922"/>
    </source>
</evidence>
<dbReference type="RefSeq" id="WP_145365613.1">
    <property type="nucleotide sequence ID" value="NZ_CP036268.1"/>
</dbReference>
<evidence type="ECO:0000313" key="6">
    <source>
        <dbReference type="Proteomes" id="UP000317318"/>
    </source>
</evidence>
<name>A0A517R6G9_9PLAN</name>
<dbReference type="PANTHER" id="PTHR13794:SF58">
    <property type="entry name" value="MITOCHONDRIAL ENOLASE SUPERFAMILY MEMBER 1"/>
    <property type="match status" value="1"/>
</dbReference>
<dbReference type="Pfam" id="PF13378">
    <property type="entry name" value="MR_MLE_C"/>
    <property type="match status" value="1"/>
</dbReference>
<dbReference type="OrthoDB" id="9774531at2"/>
<dbReference type="GO" id="GO:0016052">
    <property type="term" value="P:carbohydrate catabolic process"/>
    <property type="evidence" value="ECO:0007669"/>
    <property type="project" value="TreeGrafter"/>
</dbReference>
<dbReference type="Gene3D" id="3.20.20.120">
    <property type="entry name" value="Enolase-like C-terminal domain"/>
    <property type="match status" value="1"/>
</dbReference>
<sequence>MNRRQFTTSLLAAGLWGKLATSAEIPPDLKITRAVGFDLHTTRPKYVGRNANRGENGRKSYEKMVRLWTNVGVEAIGRCWRPEKDLAQIVGTNPFADFDLSSRRIESPLGPRTMILWDLLGRLLNKPVYQLLGDAKSDRTPVYDGSIYFSDLIPKHANRWQDRFREEIDLSLDMGHRFFKLKVGRGHKWMKGEAGHRRDIEVVKLVREHAGEKVGIGVDANNTFGPDHARRFLKETADCKLDFLEEPFPEKVEPCVALKEFIKDEGLNTLLADGEGTSHVEQFRPLVEAKAVDVLQGDMYGLGIEGIMAESALAAPAGIQIAPHNWSSLLSIYMQAHVGLVLPNFYRAEHDPLSSDLLIADGYEIKDGHITVPDAPGFGLRLDEKRFANAKVNFDLRA</sequence>
<dbReference type="AlphaFoldDB" id="A0A517R6G9"/>
<dbReference type="SMART" id="SM00922">
    <property type="entry name" value="MR_MLE"/>
    <property type="match status" value="1"/>
</dbReference>
<dbReference type="GO" id="GO:0000287">
    <property type="term" value="F:magnesium ion binding"/>
    <property type="evidence" value="ECO:0007669"/>
    <property type="project" value="TreeGrafter"/>
</dbReference>
<evidence type="ECO:0000256" key="1">
    <source>
        <dbReference type="ARBA" id="ARBA00001946"/>
    </source>
</evidence>
<evidence type="ECO:0000313" key="5">
    <source>
        <dbReference type="EMBL" id="QDT39479.1"/>
    </source>
</evidence>
<dbReference type="SUPFAM" id="SSF51604">
    <property type="entry name" value="Enolase C-terminal domain-like"/>
    <property type="match status" value="1"/>
</dbReference>
<comment type="cofactor">
    <cofactor evidence="1">
        <name>Mg(2+)</name>
        <dbReference type="ChEBI" id="CHEBI:18420"/>
    </cofactor>
</comment>
<dbReference type="InterPro" id="IPR029065">
    <property type="entry name" value="Enolase_C-like"/>
</dbReference>
<dbReference type="Gene3D" id="3.30.390.10">
    <property type="entry name" value="Enolase-like, N-terminal domain"/>
    <property type="match status" value="1"/>
</dbReference>